<dbReference type="EMBL" id="GBRH01226724">
    <property type="protein sequence ID" value="JAD71171.1"/>
    <property type="molecule type" value="Transcribed_RNA"/>
</dbReference>
<proteinExistence type="predicted"/>
<name>A0A0A9C6J4_ARUDO</name>
<dbReference type="AlphaFoldDB" id="A0A0A9C6J4"/>
<protein>
    <submittedName>
        <fullName evidence="1">Uncharacterized protein</fullName>
    </submittedName>
</protein>
<sequence>MKYNASIVYQRLFFTETMSTNNVSTWSQKALRVHGFVSGLADGGSFMLRQRPVNLFQPLDREWTYRISCYNAHTMALYNISATVFCVQ</sequence>
<accession>A0A0A9C6J4</accession>
<organism evidence="1">
    <name type="scientific">Arundo donax</name>
    <name type="common">Giant reed</name>
    <name type="synonym">Donax arundinaceus</name>
    <dbReference type="NCBI Taxonomy" id="35708"/>
    <lineage>
        <taxon>Eukaryota</taxon>
        <taxon>Viridiplantae</taxon>
        <taxon>Streptophyta</taxon>
        <taxon>Embryophyta</taxon>
        <taxon>Tracheophyta</taxon>
        <taxon>Spermatophyta</taxon>
        <taxon>Magnoliopsida</taxon>
        <taxon>Liliopsida</taxon>
        <taxon>Poales</taxon>
        <taxon>Poaceae</taxon>
        <taxon>PACMAD clade</taxon>
        <taxon>Arundinoideae</taxon>
        <taxon>Arundineae</taxon>
        <taxon>Arundo</taxon>
    </lineage>
</organism>
<reference evidence="1" key="1">
    <citation type="submission" date="2014-09" db="EMBL/GenBank/DDBJ databases">
        <authorList>
            <person name="Magalhaes I.L.F."/>
            <person name="Oliveira U."/>
            <person name="Santos F.R."/>
            <person name="Vidigal T.H.D.A."/>
            <person name="Brescovit A.D."/>
            <person name="Santos A.J."/>
        </authorList>
    </citation>
    <scope>NUCLEOTIDE SEQUENCE</scope>
    <source>
        <tissue evidence="1">Shoot tissue taken approximately 20 cm above the soil surface</tissue>
    </source>
</reference>
<evidence type="ECO:0000313" key="1">
    <source>
        <dbReference type="EMBL" id="JAD71171.1"/>
    </source>
</evidence>
<reference evidence="1" key="2">
    <citation type="journal article" date="2015" name="Data Brief">
        <title>Shoot transcriptome of the giant reed, Arundo donax.</title>
        <authorList>
            <person name="Barrero R.A."/>
            <person name="Guerrero F.D."/>
            <person name="Moolhuijzen P."/>
            <person name="Goolsby J.A."/>
            <person name="Tidwell J."/>
            <person name="Bellgard S.E."/>
            <person name="Bellgard M.I."/>
        </authorList>
    </citation>
    <scope>NUCLEOTIDE SEQUENCE</scope>
    <source>
        <tissue evidence="1">Shoot tissue taken approximately 20 cm above the soil surface</tissue>
    </source>
</reference>